<comment type="caution">
    <text evidence="3">The sequence shown here is derived from an EMBL/GenBank/DDBJ whole genome shotgun (WGS) entry which is preliminary data.</text>
</comment>
<dbReference type="SMART" id="SM00226">
    <property type="entry name" value="LMWPc"/>
    <property type="match status" value="1"/>
</dbReference>
<dbReference type="EMBL" id="JAFHKK010000039">
    <property type="protein sequence ID" value="MBN2965466.1"/>
    <property type="molecule type" value="Genomic_DNA"/>
</dbReference>
<dbReference type="PANTHER" id="PTHR43428">
    <property type="entry name" value="ARSENATE REDUCTASE"/>
    <property type="match status" value="1"/>
</dbReference>
<dbReference type="InterPro" id="IPR023485">
    <property type="entry name" value="Ptyr_pPase"/>
</dbReference>
<sequence length="157" mass="17678">MNPKVLFVCIHNSGRSQMAEAWLNELSHGDIIAMSAGFEPRGLNPLAVRAMAEVGVDISTKESDSVFDFFKRGLRFNYIITVCDEGNAQKCPIFPGVSHRIHWSFKDPSEVEGTDEEKMAQVREIRDAIRTNVEDFLVLFSKGEIAQNAPSEWKFGR</sequence>
<feature type="domain" description="Phosphotyrosine protein phosphatase I" evidence="2">
    <location>
        <begin position="3"/>
        <end position="139"/>
    </location>
</feature>
<dbReference type="RefSeq" id="WP_205460026.1">
    <property type="nucleotide sequence ID" value="NZ_JAFHKK010000039.1"/>
</dbReference>
<evidence type="ECO:0000313" key="4">
    <source>
        <dbReference type="Proteomes" id="UP000703590"/>
    </source>
</evidence>
<protein>
    <submittedName>
        <fullName evidence="3">Arsenate reductase ArsC</fullName>
    </submittedName>
</protein>
<dbReference type="Pfam" id="PF01451">
    <property type="entry name" value="LMWPc"/>
    <property type="match status" value="1"/>
</dbReference>
<reference evidence="3" key="1">
    <citation type="submission" date="2021-02" db="EMBL/GenBank/DDBJ databases">
        <title>Sulfurospirillum tamanensis sp. nov.</title>
        <authorList>
            <person name="Frolova A."/>
            <person name="Merkel A."/>
            <person name="Slobodkin A."/>
        </authorList>
    </citation>
    <scope>NUCLEOTIDE SEQUENCE</scope>
    <source>
        <strain evidence="3">T05b</strain>
    </source>
</reference>
<dbReference type="CDD" id="cd16345">
    <property type="entry name" value="LMWP_ArsC"/>
    <property type="match status" value="1"/>
</dbReference>
<keyword evidence="4" id="KW-1185">Reference proteome</keyword>
<gene>
    <name evidence="3" type="ORF">JWV37_11790</name>
</gene>
<evidence type="ECO:0000313" key="3">
    <source>
        <dbReference type="EMBL" id="MBN2965466.1"/>
    </source>
</evidence>
<name>A0ABS2WUY4_9BACT</name>
<proteinExistence type="predicted"/>
<dbReference type="Gene3D" id="3.40.50.2300">
    <property type="match status" value="1"/>
</dbReference>
<dbReference type="PANTHER" id="PTHR43428:SF1">
    <property type="entry name" value="ARSENATE REDUCTASE"/>
    <property type="match status" value="1"/>
</dbReference>
<dbReference type="SUPFAM" id="SSF52788">
    <property type="entry name" value="Phosphotyrosine protein phosphatases I"/>
    <property type="match status" value="1"/>
</dbReference>
<reference evidence="3" key="2">
    <citation type="submission" date="2021-02" db="EMBL/GenBank/DDBJ databases">
        <authorList>
            <person name="Merkel A.Y."/>
        </authorList>
    </citation>
    <scope>NUCLEOTIDE SEQUENCE</scope>
    <source>
        <strain evidence="3">T05b</strain>
    </source>
</reference>
<organism evidence="3 4">
    <name type="scientific">Sulfurospirillum tamanense</name>
    <dbReference type="NCBI Taxonomy" id="2813362"/>
    <lineage>
        <taxon>Bacteria</taxon>
        <taxon>Pseudomonadati</taxon>
        <taxon>Campylobacterota</taxon>
        <taxon>Epsilonproteobacteria</taxon>
        <taxon>Campylobacterales</taxon>
        <taxon>Sulfurospirillaceae</taxon>
        <taxon>Sulfurospirillum</taxon>
    </lineage>
</organism>
<dbReference type="Proteomes" id="UP000703590">
    <property type="component" value="Unassembled WGS sequence"/>
</dbReference>
<dbReference type="InterPro" id="IPR036196">
    <property type="entry name" value="Ptyr_pPase_sf"/>
</dbReference>
<evidence type="ECO:0000259" key="2">
    <source>
        <dbReference type="SMART" id="SM00226"/>
    </source>
</evidence>
<accession>A0ABS2WUY4</accession>
<keyword evidence="1" id="KW-0059">Arsenical resistance</keyword>
<evidence type="ECO:0000256" key="1">
    <source>
        <dbReference type="ARBA" id="ARBA00022849"/>
    </source>
</evidence>